<reference evidence="1" key="1">
    <citation type="submission" date="2020-05" db="EMBL/GenBank/DDBJ databases">
        <authorList>
            <person name="Chiriac C."/>
            <person name="Salcher M."/>
            <person name="Ghai R."/>
            <person name="Kavagutti S V."/>
        </authorList>
    </citation>
    <scope>NUCLEOTIDE SEQUENCE</scope>
</reference>
<accession>A0A6J5S1D4</accession>
<organism evidence="1">
    <name type="scientific">uncultured Caudovirales phage</name>
    <dbReference type="NCBI Taxonomy" id="2100421"/>
    <lineage>
        <taxon>Viruses</taxon>
        <taxon>Duplodnaviria</taxon>
        <taxon>Heunggongvirae</taxon>
        <taxon>Uroviricota</taxon>
        <taxon>Caudoviricetes</taxon>
        <taxon>Peduoviridae</taxon>
        <taxon>Maltschvirus</taxon>
        <taxon>Maltschvirus maltsch</taxon>
    </lineage>
</organism>
<protein>
    <submittedName>
        <fullName evidence="1">Uncharacterized protein</fullName>
    </submittedName>
</protein>
<evidence type="ECO:0000313" key="1">
    <source>
        <dbReference type="EMBL" id="CAB4198855.1"/>
    </source>
</evidence>
<gene>
    <name evidence="1" type="ORF">UFOVP1325_21</name>
    <name evidence="2" type="ORF">UFOVP1435_9</name>
    <name evidence="3" type="ORF">UFOVP1530_40</name>
</gene>
<evidence type="ECO:0000313" key="2">
    <source>
        <dbReference type="EMBL" id="CAB4212410.1"/>
    </source>
</evidence>
<dbReference type="EMBL" id="LR797274">
    <property type="protein sequence ID" value="CAB4198855.1"/>
    <property type="molecule type" value="Genomic_DNA"/>
</dbReference>
<dbReference type="EMBL" id="LR797386">
    <property type="protein sequence ID" value="CAB4212410.1"/>
    <property type="molecule type" value="Genomic_DNA"/>
</dbReference>
<name>A0A6J5S1D4_9CAUD</name>
<sequence>MSEPIDPIRQSLAASVLRLGNECRDMKAIVDHQERTITKLLEAGKGLADGYDSGCGHDEDLCDGCAAMLAIWDRAAKEASKAR</sequence>
<evidence type="ECO:0000313" key="3">
    <source>
        <dbReference type="EMBL" id="CAB5228030.1"/>
    </source>
</evidence>
<dbReference type="EMBL" id="LR798379">
    <property type="protein sequence ID" value="CAB5228030.1"/>
    <property type="molecule type" value="Genomic_DNA"/>
</dbReference>
<proteinExistence type="predicted"/>